<sequence>MSDAEADQGSDDNDKGEEEAVVPQPSSTAPWNTNQNQDLTFNPLATSFSPGLSGPTQATYAANSTESWNFVPGHQPAHQTNHNPQFAPEAGRGSLPFNPAPGAGRRPSPLNLVPGASHGPSPYRLSPTAASFSPLPGAPPATNPFTGQALGRFQTPPSGLRRSFSDVTHGGGEGSSSARQSNLIPAGPPGLGFDQIGSQQSFERAARIQHADQIQSEYREGLAHRGRGFAPRAHPGRPTNFGQSADYWQPTNPGQPTNTGQSAILPLWTPDVNSGHFLNIVRDGQMGGQVYYPPHYHFNEHNCPGGGQDDRPRTPPEVVFNEADDQAFVPFVPDVPDSASPPPPPAGDKGEKKDEDNRQRR</sequence>
<feature type="region of interest" description="Disordered" evidence="1">
    <location>
        <begin position="1"/>
        <end position="196"/>
    </location>
</feature>
<dbReference type="AlphaFoldDB" id="A0A8H6MZ33"/>
<feature type="compositionally biased region" description="Polar residues" evidence="1">
    <location>
        <begin position="249"/>
        <end position="262"/>
    </location>
</feature>
<comment type="caution">
    <text evidence="2">The sequence shown here is derived from an EMBL/GenBank/DDBJ whole genome shotgun (WGS) entry which is preliminary data.</text>
</comment>
<feature type="region of interest" description="Disordered" evidence="1">
    <location>
        <begin position="330"/>
        <end position="361"/>
    </location>
</feature>
<organism evidence="2 3">
    <name type="scientific">Colletotrichum sojae</name>
    <dbReference type="NCBI Taxonomy" id="2175907"/>
    <lineage>
        <taxon>Eukaryota</taxon>
        <taxon>Fungi</taxon>
        <taxon>Dikarya</taxon>
        <taxon>Ascomycota</taxon>
        <taxon>Pezizomycotina</taxon>
        <taxon>Sordariomycetes</taxon>
        <taxon>Hypocreomycetidae</taxon>
        <taxon>Glomerellales</taxon>
        <taxon>Glomerellaceae</taxon>
        <taxon>Colletotrichum</taxon>
        <taxon>Colletotrichum orchidearum species complex</taxon>
    </lineage>
</organism>
<feature type="compositionally biased region" description="Polar residues" evidence="1">
    <location>
        <begin position="24"/>
        <end position="68"/>
    </location>
</feature>
<evidence type="ECO:0000256" key="1">
    <source>
        <dbReference type="SAM" id="MobiDB-lite"/>
    </source>
</evidence>
<dbReference type="Proteomes" id="UP000652219">
    <property type="component" value="Unassembled WGS sequence"/>
</dbReference>
<keyword evidence="3" id="KW-1185">Reference proteome</keyword>
<gene>
    <name evidence="2" type="ORF">CSOJ01_04533</name>
</gene>
<feature type="compositionally biased region" description="Acidic residues" evidence="1">
    <location>
        <begin position="1"/>
        <end position="20"/>
    </location>
</feature>
<name>A0A8H6MZ33_9PEZI</name>
<dbReference type="EMBL" id="WIGN01000052">
    <property type="protein sequence ID" value="KAF6813511.1"/>
    <property type="molecule type" value="Genomic_DNA"/>
</dbReference>
<protein>
    <submittedName>
        <fullName evidence="2">Uncharacterized protein</fullName>
    </submittedName>
</protein>
<feature type="compositionally biased region" description="Basic and acidic residues" evidence="1">
    <location>
        <begin position="348"/>
        <end position="361"/>
    </location>
</feature>
<proteinExistence type="predicted"/>
<evidence type="ECO:0000313" key="3">
    <source>
        <dbReference type="Proteomes" id="UP000652219"/>
    </source>
</evidence>
<reference evidence="2 3" key="1">
    <citation type="journal article" date="2020" name="Phytopathology">
        <title>Genome Sequence Resources of Colletotrichum truncatum, C. plurivorum, C. musicola, and C. sojae: Four Species Pathogenic to Soybean (Glycine max).</title>
        <authorList>
            <person name="Rogerio F."/>
            <person name="Boufleur T.R."/>
            <person name="Ciampi-Guillardi M."/>
            <person name="Sukno S.A."/>
            <person name="Thon M.R."/>
            <person name="Massola Junior N.S."/>
            <person name="Baroncelli R."/>
        </authorList>
    </citation>
    <scope>NUCLEOTIDE SEQUENCE [LARGE SCALE GENOMIC DNA]</scope>
    <source>
        <strain evidence="2 3">LFN0009</strain>
    </source>
</reference>
<accession>A0A8H6MZ33</accession>
<evidence type="ECO:0000313" key="2">
    <source>
        <dbReference type="EMBL" id="KAF6813511.1"/>
    </source>
</evidence>
<feature type="region of interest" description="Disordered" evidence="1">
    <location>
        <begin position="221"/>
        <end position="265"/>
    </location>
</feature>